<evidence type="ECO:0000313" key="1">
    <source>
        <dbReference type="EMBL" id="TXK03984.1"/>
    </source>
</evidence>
<dbReference type="RefSeq" id="WP_147826040.1">
    <property type="nucleotide sequence ID" value="NZ_BAAARG010000003.1"/>
</dbReference>
<name>A0A5C8HL44_9MICO</name>
<evidence type="ECO:0008006" key="3">
    <source>
        <dbReference type="Google" id="ProtNLM"/>
    </source>
</evidence>
<accession>A0A5C8HL44</accession>
<gene>
    <name evidence="1" type="ORF">FVP60_09405</name>
</gene>
<comment type="caution">
    <text evidence="1">The sequence shown here is derived from an EMBL/GenBank/DDBJ whole genome shotgun (WGS) entry which is preliminary data.</text>
</comment>
<dbReference type="EMBL" id="VRSW01000003">
    <property type="protein sequence ID" value="TXK03984.1"/>
    <property type="molecule type" value="Genomic_DNA"/>
</dbReference>
<organism evidence="1 2">
    <name type="scientific">Microbacterium mitrae</name>
    <dbReference type="NCBI Taxonomy" id="664640"/>
    <lineage>
        <taxon>Bacteria</taxon>
        <taxon>Bacillati</taxon>
        <taxon>Actinomycetota</taxon>
        <taxon>Actinomycetes</taxon>
        <taxon>Micrococcales</taxon>
        <taxon>Microbacteriaceae</taxon>
        <taxon>Microbacterium</taxon>
    </lineage>
</organism>
<dbReference type="SUPFAM" id="SSF48452">
    <property type="entry name" value="TPR-like"/>
    <property type="match status" value="1"/>
</dbReference>
<evidence type="ECO:0000313" key="2">
    <source>
        <dbReference type="Proteomes" id="UP000321196"/>
    </source>
</evidence>
<protein>
    <recommendedName>
        <fullName evidence="3">Tetratricopeptide repeat protein</fullName>
    </recommendedName>
</protein>
<proteinExistence type="predicted"/>
<reference evidence="1 2" key="1">
    <citation type="submission" date="2019-08" db="EMBL/GenBank/DDBJ databases">
        <authorList>
            <person name="Dong K."/>
        </authorList>
    </citation>
    <scope>NUCLEOTIDE SEQUENCE [LARGE SCALE GENOMIC DNA]</scope>
    <source>
        <strain evidence="1 2">M4-8</strain>
    </source>
</reference>
<keyword evidence="2" id="KW-1185">Reference proteome</keyword>
<dbReference type="Proteomes" id="UP000321196">
    <property type="component" value="Unassembled WGS sequence"/>
</dbReference>
<dbReference type="OrthoDB" id="3637137at2"/>
<dbReference type="InterPro" id="IPR011990">
    <property type="entry name" value="TPR-like_helical_dom_sf"/>
</dbReference>
<dbReference type="AlphaFoldDB" id="A0A5C8HL44"/>
<sequence length="422" mass="46418">MSDTTGQLDGDETERDRTLAWELYESQPDHPMIEQLALSILSRAPQMTGQIILLSRHYLEVGRTAEARELLRELVSRRDRQYVNALRDLRDLEYDAENKVEAMPLAEQVLREAPGEKWMDLLMLGQIVTFARSRSEGWNLVEQAVAEAAKMSPEDYASAVGLHAAHLLDSGATPEVFLPVAERAIALDPTETILAVTLGFAYLYTYRPEEAETIALRVLREEPTFEAAQVLLKLAQAFLTPIRVSGATMDDLREAGIGEYAWSYLMEHRYDSGVSAALAALDEVMPEQLARTLHPPLTREQARAGAGESSITEWHNGQDAGTGALWGGAHPFRLLADAEIAQLEAAMIADPETEPLWGDDGPSYLAVVASDDAGNYLIVGPGGRLLWRDTEDRVFAPSLATWLWDLAVGLGAHDPRPGAGLH</sequence>
<dbReference type="Gene3D" id="1.25.40.10">
    <property type="entry name" value="Tetratricopeptide repeat domain"/>
    <property type="match status" value="1"/>
</dbReference>